<reference evidence="3 4" key="1">
    <citation type="submission" date="2019-02" db="EMBL/GenBank/DDBJ databases">
        <title>Deep-cultivation of Planctomycetes and their phenomic and genomic characterization uncovers novel biology.</title>
        <authorList>
            <person name="Wiegand S."/>
            <person name="Jogler M."/>
            <person name="Boedeker C."/>
            <person name="Pinto D."/>
            <person name="Vollmers J."/>
            <person name="Rivas-Marin E."/>
            <person name="Kohn T."/>
            <person name="Peeters S.H."/>
            <person name="Heuer A."/>
            <person name="Rast P."/>
            <person name="Oberbeckmann S."/>
            <person name="Bunk B."/>
            <person name="Jeske O."/>
            <person name="Meyerdierks A."/>
            <person name="Storesund J.E."/>
            <person name="Kallscheuer N."/>
            <person name="Luecker S."/>
            <person name="Lage O.M."/>
            <person name="Pohl T."/>
            <person name="Merkel B.J."/>
            <person name="Hornburger P."/>
            <person name="Mueller R.-W."/>
            <person name="Bruemmer F."/>
            <person name="Labrenz M."/>
            <person name="Spormann A.M."/>
            <person name="Op den Camp H."/>
            <person name="Overmann J."/>
            <person name="Amann R."/>
            <person name="Jetten M.S.M."/>
            <person name="Mascher T."/>
            <person name="Medema M.H."/>
            <person name="Devos D.P."/>
            <person name="Kaster A.-K."/>
            <person name="Ovreas L."/>
            <person name="Rohde M."/>
            <person name="Galperin M.Y."/>
            <person name="Jogler C."/>
        </authorList>
    </citation>
    <scope>NUCLEOTIDE SEQUENCE [LARGE SCALE GENOMIC DNA]</scope>
    <source>
        <strain evidence="3 4">Mal33</strain>
    </source>
</reference>
<protein>
    <recommendedName>
        <fullName evidence="5">Phage holin family protein</fullName>
    </recommendedName>
</protein>
<keyword evidence="2" id="KW-0472">Membrane</keyword>
<feature type="transmembrane region" description="Helical" evidence="2">
    <location>
        <begin position="71"/>
        <end position="94"/>
    </location>
</feature>
<organism evidence="3 4">
    <name type="scientific">Rosistilla oblonga</name>
    <dbReference type="NCBI Taxonomy" id="2527990"/>
    <lineage>
        <taxon>Bacteria</taxon>
        <taxon>Pseudomonadati</taxon>
        <taxon>Planctomycetota</taxon>
        <taxon>Planctomycetia</taxon>
        <taxon>Pirellulales</taxon>
        <taxon>Pirellulaceae</taxon>
        <taxon>Rosistilla</taxon>
    </lineage>
</organism>
<evidence type="ECO:0000256" key="2">
    <source>
        <dbReference type="SAM" id="Phobius"/>
    </source>
</evidence>
<name>A0A518J1Z9_9BACT</name>
<dbReference type="EMBL" id="CP036318">
    <property type="protein sequence ID" value="QDV59363.1"/>
    <property type="molecule type" value="Genomic_DNA"/>
</dbReference>
<keyword evidence="2" id="KW-1133">Transmembrane helix</keyword>
<dbReference type="Pfam" id="PF07332">
    <property type="entry name" value="Phage_holin_3_6"/>
    <property type="match status" value="1"/>
</dbReference>
<sequence length="162" mass="17290">MNSPSGFGRVARDVLDLCELQMQLLSVDSQEAKRKATRAMVTAAAGITLGGSALTTAMVGGSFLLHEYAQWSVGASLLCVAGITFGIVAALLFAATKAITSASAALQETKSEFAENLKWLKAVLINPETSARNQLRAESFPDPNPSHRAKASTYERPVYNER</sequence>
<proteinExistence type="predicted"/>
<dbReference type="AlphaFoldDB" id="A0A518J1Z9"/>
<evidence type="ECO:0000313" key="3">
    <source>
        <dbReference type="EMBL" id="QDV59363.1"/>
    </source>
</evidence>
<dbReference type="InterPro" id="IPR009937">
    <property type="entry name" value="Phage_holin_3_6"/>
</dbReference>
<keyword evidence="2" id="KW-0812">Transmembrane</keyword>
<evidence type="ECO:0008006" key="5">
    <source>
        <dbReference type="Google" id="ProtNLM"/>
    </source>
</evidence>
<evidence type="ECO:0000313" key="4">
    <source>
        <dbReference type="Proteomes" id="UP000316770"/>
    </source>
</evidence>
<feature type="transmembrane region" description="Helical" evidence="2">
    <location>
        <begin position="39"/>
        <end position="65"/>
    </location>
</feature>
<dbReference type="Proteomes" id="UP000316770">
    <property type="component" value="Chromosome"/>
</dbReference>
<evidence type="ECO:0000256" key="1">
    <source>
        <dbReference type="SAM" id="MobiDB-lite"/>
    </source>
</evidence>
<feature type="region of interest" description="Disordered" evidence="1">
    <location>
        <begin position="134"/>
        <end position="162"/>
    </location>
</feature>
<dbReference type="RefSeq" id="WP_145290772.1">
    <property type="nucleotide sequence ID" value="NZ_CP036318.1"/>
</dbReference>
<keyword evidence="4" id="KW-1185">Reference proteome</keyword>
<accession>A0A518J1Z9</accession>
<gene>
    <name evidence="3" type="ORF">Mal33_53910</name>
</gene>